<evidence type="ECO:0000256" key="1">
    <source>
        <dbReference type="SAM" id="MobiDB-lite"/>
    </source>
</evidence>
<dbReference type="AlphaFoldDB" id="A0A183DA04"/>
<sequence>MAVGSVPPLPPSQPPAPPAARADKDRLPKIGDALKSERQIFRLQKIIGEGGYGIVFESELENRWALLQRLFSVKNSSLR</sequence>
<feature type="compositionally biased region" description="Pro residues" evidence="1">
    <location>
        <begin position="7"/>
        <end position="18"/>
    </location>
</feature>
<proteinExistence type="predicted"/>
<keyword evidence="3" id="KW-1185">Reference proteome</keyword>
<dbReference type="EMBL" id="UYRT01011929">
    <property type="protein sequence ID" value="VDK51230.1"/>
    <property type="molecule type" value="Genomic_DNA"/>
</dbReference>
<feature type="region of interest" description="Disordered" evidence="1">
    <location>
        <begin position="1"/>
        <end position="24"/>
    </location>
</feature>
<dbReference type="OrthoDB" id="10604521at2759"/>
<protein>
    <submittedName>
        <fullName evidence="4">Protein kinase domain-containing protein</fullName>
    </submittedName>
</protein>
<organism evidence="4">
    <name type="scientific">Gongylonema pulchrum</name>
    <dbReference type="NCBI Taxonomy" id="637853"/>
    <lineage>
        <taxon>Eukaryota</taxon>
        <taxon>Metazoa</taxon>
        <taxon>Ecdysozoa</taxon>
        <taxon>Nematoda</taxon>
        <taxon>Chromadorea</taxon>
        <taxon>Rhabditida</taxon>
        <taxon>Spirurina</taxon>
        <taxon>Spiruromorpha</taxon>
        <taxon>Spiruroidea</taxon>
        <taxon>Gongylonematidae</taxon>
        <taxon>Gongylonema</taxon>
    </lineage>
</organism>
<name>A0A183DA04_9BILA</name>
<reference evidence="4" key="1">
    <citation type="submission" date="2016-06" db="UniProtKB">
        <authorList>
            <consortium name="WormBaseParasite"/>
        </authorList>
    </citation>
    <scope>IDENTIFICATION</scope>
</reference>
<evidence type="ECO:0000313" key="2">
    <source>
        <dbReference type="EMBL" id="VDK51230.1"/>
    </source>
</evidence>
<accession>A0A183DA04</accession>
<evidence type="ECO:0000313" key="3">
    <source>
        <dbReference type="Proteomes" id="UP000271098"/>
    </source>
</evidence>
<dbReference type="WBParaSite" id="GPUH_0000555201-mRNA-1">
    <property type="protein sequence ID" value="GPUH_0000555201-mRNA-1"/>
    <property type="gene ID" value="GPUH_0000555201"/>
</dbReference>
<reference evidence="2 3" key="2">
    <citation type="submission" date="2018-11" db="EMBL/GenBank/DDBJ databases">
        <authorList>
            <consortium name="Pathogen Informatics"/>
        </authorList>
    </citation>
    <scope>NUCLEOTIDE SEQUENCE [LARGE SCALE GENOMIC DNA]</scope>
</reference>
<evidence type="ECO:0000313" key="4">
    <source>
        <dbReference type="WBParaSite" id="GPUH_0000555201-mRNA-1"/>
    </source>
</evidence>
<gene>
    <name evidence="2" type="ORF">GPUH_LOCUS5545</name>
</gene>
<dbReference type="Proteomes" id="UP000271098">
    <property type="component" value="Unassembled WGS sequence"/>
</dbReference>